<sequence length="239" mass="27063">MKDAKPVTTSLASHVRLSAAQSPQSVEEERYMARVPYSNAVGSIMYAMVCTRPNIAQAVSVISRYMSCPGKAHWQAVKWILRYLRGTSNYSLEFGRNNDTLVGFVDFDYAGDLDRRRSLSGYVFCIGDCAVSWKATLQPVVALSTTEAEYMAMIEAIKEVLWLKNPLGLMWRRWSNFAIVDVRDTPSMIEQRGAEREREKKSNYGILQLKRMLWPRGNPQCTHGDPRFSSGSKIMTGMI</sequence>
<reference evidence="2" key="1">
    <citation type="submission" date="2025-08" db="UniProtKB">
        <authorList>
            <consortium name="RefSeq"/>
        </authorList>
    </citation>
    <scope>IDENTIFICATION</scope>
    <source>
        <tissue evidence="2">Leaves</tissue>
    </source>
</reference>
<keyword evidence="1" id="KW-1185">Reference proteome</keyword>
<dbReference type="PANTHER" id="PTHR11439">
    <property type="entry name" value="GAG-POL-RELATED RETROTRANSPOSON"/>
    <property type="match status" value="1"/>
</dbReference>
<protein>
    <submittedName>
        <fullName evidence="2">Secreted RxLR effector protein 161-like</fullName>
    </submittedName>
</protein>
<proteinExistence type="predicted"/>
<dbReference type="PANTHER" id="PTHR11439:SF491">
    <property type="entry name" value="INTEGRASE CATALYTIC DOMAIN-CONTAINING PROTEIN"/>
    <property type="match status" value="1"/>
</dbReference>
<accession>A0ABM4V3G1</accession>
<evidence type="ECO:0000313" key="1">
    <source>
        <dbReference type="Proteomes" id="UP001652660"/>
    </source>
</evidence>
<gene>
    <name evidence="2" type="primary">LOC140010670</name>
</gene>
<dbReference type="CDD" id="cd09272">
    <property type="entry name" value="RNase_HI_RT_Ty1"/>
    <property type="match status" value="1"/>
</dbReference>
<dbReference type="RefSeq" id="XP_071914077.1">
    <property type="nucleotide sequence ID" value="XM_072057976.1"/>
</dbReference>
<evidence type="ECO:0000313" key="2">
    <source>
        <dbReference type="RefSeq" id="XP_071914077.1"/>
    </source>
</evidence>
<organism evidence="1 2">
    <name type="scientific">Coffea arabica</name>
    <name type="common">Arabian coffee</name>
    <dbReference type="NCBI Taxonomy" id="13443"/>
    <lineage>
        <taxon>Eukaryota</taxon>
        <taxon>Viridiplantae</taxon>
        <taxon>Streptophyta</taxon>
        <taxon>Embryophyta</taxon>
        <taxon>Tracheophyta</taxon>
        <taxon>Spermatophyta</taxon>
        <taxon>Magnoliopsida</taxon>
        <taxon>eudicotyledons</taxon>
        <taxon>Gunneridae</taxon>
        <taxon>Pentapetalae</taxon>
        <taxon>asterids</taxon>
        <taxon>lamiids</taxon>
        <taxon>Gentianales</taxon>
        <taxon>Rubiaceae</taxon>
        <taxon>Ixoroideae</taxon>
        <taxon>Gardenieae complex</taxon>
        <taxon>Bertiereae - Coffeeae clade</taxon>
        <taxon>Coffeeae</taxon>
        <taxon>Coffea</taxon>
    </lineage>
</organism>
<name>A0ABM4V3G1_COFAR</name>
<dbReference type="Proteomes" id="UP001652660">
    <property type="component" value="Chromosome 7c"/>
</dbReference>
<dbReference type="GeneID" id="140010670"/>